<reference evidence="1 2" key="1">
    <citation type="journal article" date="2013" name="Genome Biol.">
        <title>The genome sequence of the most widely cultivated cacao type and its use to identify candidate genes regulating pod color.</title>
        <authorList>
            <person name="Motamayor J.C."/>
            <person name="Mockaitis K."/>
            <person name="Schmutz J."/>
            <person name="Haiminen N."/>
            <person name="Iii D.L."/>
            <person name="Cornejo O."/>
            <person name="Findley S.D."/>
            <person name="Zheng P."/>
            <person name="Utro F."/>
            <person name="Royaert S."/>
            <person name="Saski C."/>
            <person name="Jenkins J."/>
            <person name="Podicheti R."/>
            <person name="Zhao M."/>
            <person name="Scheffler B.E."/>
            <person name="Stack J.C."/>
            <person name="Feltus F.A."/>
            <person name="Mustiga G.M."/>
            <person name="Amores F."/>
            <person name="Phillips W."/>
            <person name="Marelli J.P."/>
            <person name="May G.D."/>
            <person name="Shapiro H."/>
            <person name="Ma J."/>
            <person name="Bustamante C.D."/>
            <person name="Schnell R.J."/>
            <person name="Main D."/>
            <person name="Gilbert D."/>
            <person name="Parida L."/>
            <person name="Kuhn D.N."/>
        </authorList>
    </citation>
    <scope>NUCLEOTIDE SEQUENCE [LARGE SCALE GENOMIC DNA]</scope>
    <source>
        <strain evidence="2">cv. Matina 1-6</strain>
    </source>
</reference>
<gene>
    <name evidence="1" type="ORF">TCM_017639</name>
</gene>
<name>A0A061EDX9_THECC</name>
<dbReference type="Proteomes" id="UP000026915">
    <property type="component" value="Chromosome 4"/>
</dbReference>
<keyword evidence="2" id="KW-1185">Reference proteome</keyword>
<evidence type="ECO:0000313" key="2">
    <source>
        <dbReference type="Proteomes" id="UP000026915"/>
    </source>
</evidence>
<dbReference type="AlphaFoldDB" id="A0A061EDX9"/>
<accession>A0A061EDX9</accession>
<organism evidence="1 2">
    <name type="scientific">Theobroma cacao</name>
    <name type="common">Cacao</name>
    <name type="synonym">Cocoa</name>
    <dbReference type="NCBI Taxonomy" id="3641"/>
    <lineage>
        <taxon>Eukaryota</taxon>
        <taxon>Viridiplantae</taxon>
        <taxon>Streptophyta</taxon>
        <taxon>Embryophyta</taxon>
        <taxon>Tracheophyta</taxon>
        <taxon>Spermatophyta</taxon>
        <taxon>Magnoliopsida</taxon>
        <taxon>eudicotyledons</taxon>
        <taxon>Gunneridae</taxon>
        <taxon>Pentapetalae</taxon>
        <taxon>rosids</taxon>
        <taxon>malvids</taxon>
        <taxon>Malvales</taxon>
        <taxon>Malvaceae</taxon>
        <taxon>Byttnerioideae</taxon>
        <taxon>Theobroma</taxon>
    </lineage>
</organism>
<evidence type="ECO:0000313" key="1">
    <source>
        <dbReference type="EMBL" id="EOY03126.1"/>
    </source>
</evidence>
<dbReference type="Gramene" id="EOY03126">
    <property type="protein sequence ID" value="EOY03126"/>
    <property type="gene ID" value="TCM_017639"/>
</dbReference>
<dbReference type="InParanoid" id="A0A061EDX9"/>
<protein>
    <submittedName>
        <fullName evidence="1">Uncharacterized protein</fullName>
    </submittedName>
</protein>
<proteinExistence type="predicted"/>
<sequence>MLATNHSLSLPKQENIYRKLTKKTCTCKNKGKREVEMRYTKDFEFGLLLGSTKVKIVYCGSVPEEITSYQKVAIARYASELIVL</sequence>
<dbReference type="EMBL" id="CM001882">
    <property type="protein sequence ID" value="EOY03126.1"/>
    <property type="molecule type" value="Genomic_DNA"/>
</dbReference>
<dbReference type="HOGENOM" id="CLU_2532006_0_0_1"/>